<gene>
    <name evidence="9" type="ORF">I9W82_005088</name>
</gene>
<keyword evidence="5" id="KW-0493">Microtubule</keyword>
<dbReference type="GO" id="GO:0090307">
    <property type="term" value="P:mitotic spindle assembly"/>
    <property type="evidence" value="ECO:0007669"/>
    <property type="project" value="TreeGrafter"/>
</dbReference>
<evidence type="ECO:0000256" key="7">
    <source>
        <dbReference type="SAM" id="MobiDB-lite"/>
    </source>
</evidence>
<evidence type="ECO:0000256" key="1">
    <source>
        <dbReference type="ARBA" id="ARBA00004186"/>
    </source>
</evidence>
<keyword evidence="6" id="KW-0131">Cell cycle</keyword>
<feature type="region of interest" description="Disordered" evidence="7">
    <location>
        <begin position="998"/>
        <end position="1019"/>
    </location>
</feature>
<dbReference type="GO" id="GO:0060172">
    <property type="term" value="P:astral microtubule depolymerization"/>
    <property type="evidence" value="ECO:0007669"/>
    <property type="project" value="TreeGrafter"/>
</dbReference>
<dbReference type="GO" id="GO:0051301">
    <property type="term" value="P:cell division"/>
    <property type="evidence" value="ECO:0007669"/>
    <property type="project" value="UniProtKB-KW"/>
</dbReference>
<protein>
    <recommendedName>
        <fullName evidence="3">Protein STU1</fullName>
    </recommendedName>
</protein>
<dbReference type="InterPro" id="IPR016024">
    <property type="entry name" value="ARM-type_fold"/>
</dbReference>
<dbReference type="PANTHER" id="PTHR21567:SF9">
    <property type="entry name" value="CLIP-ASSOCIATING PROTEIN"/>
    <property type="match status" value="1"/>
</dbReference>
<dbReference type="SMART" id="SM01349">
    <property type="entry name" value="TOG"/>
    <property type="match status" value="1"/>
</dbReference>
<feature type="compositionally biased region" description="Low complexity" evidence="7">
    <location>
        <begin position="227"/>
        <end position="243"/>
    </location>
</feature>
<evidence type="ECO:0000313" key="10">
    <source>
        <dbReference type="Proteomes" id="UP000669133"/>
    </source>
</evidence>
<dbReference type="InterPro" id="IPR011989">
    <property type="entry name" value="ARM-like"/>
</dbReference>
<reference evidence="9 10" key="1">
    <citation type="submission" date="2020-12" db="EMBL/GenBank/DDBJ databases">
        <title>Effect of drift, selection, and recombination on the evolution of hybrid genomes in Candida yeast pathogens.</title>
        <authorList>
            <person name="Mixao V."/>
            <person name="Ksiezopolska E."/>
            <person name="Saus E."/>
            <person name="Boekhout T."/>
            <person name="Gacser A."/>
            <person name="Gabaldon T."/>
        </authorList>
    </citation>
    <scope>NUCLEOTIDE SEQUENCE [LARGE SCALE GENOMIC DNA]</scope>
    <source>
        <strain evidence="9 10">BP57</strain>
    </source>
</reference>
<keyword evidence="10" id="KW-1185">Reference proteome</keyword>
<feature type="compositionally biased region" description="Polar residues" evidence="7">
    <location>
        <begin position="594"/>
        <end position="611"/>
    </location>
</feature>
<feature type="region of interest" description="Disordered" evidence="7">
    <location>
        <begin position="553"/>
        <end position="625"/>
    </location>
</feature>
<accession>A0A8H8D992</accession>
<dbReference type="GO" id="GO:0005815">
    <property type="term" value="C:microtubule organizing center"/>
    <property type="evidence" value="ECO:0007669"/>
    <property type="project" value="TreeGrafter"/>
</dbReference>
<feature type="region of interest" description="Disordered" evidence="7">
    <location>
        <begin position="227"/>
        <end position="254"/>
    </location>
</feature>
<organism evidence="9 10">
    <name type="scientific">Candida metapsilosis</name>
    <dbReference type="NCBI Taxonomy" id="273372"/>
    <lineage>
        <taxon>Eukaryota</taxon>
        <taxon>Fungi</taxon>
        <taxon>Dikarya</taxon>
        <taxon>Ascomycota</taxon>
        <taxon>Saccharomycotina</taxon>
        <taxon>Pichiomycetes</taxon>
        <taxon>Debaryomycetaceae</taxon>
        <taxon>Candida/Lodderomyces clade</taxon>
        <taxon>Candida</taxon>
    </lineage>
</organism>
<dbReference type="GeneID" id="93653717"/>
<dbReference type="GO" id="GO:0008017">
    <property type="term" value="F:microtubule binding"/>
    <property type="evidence" value="ECO:0007669"/>
    <property type="project" value="TreeGrafter"/>
</dbReference>
<feature type="compositionally biased region" description="Low complexity" evidence="7">
    <location>
        <begin position="564"/>
        <end position="575"/>
    </location>
</feature>
<comment type="similarity">
    <text evidence="2">Belongs to the CLASP family.</text>
</comment>
<dbReference type="Gene3D" id="1.25.10.10">
    <property type="entry name" value="Leucine-rich Repeat Variant"/>
    <property type="match status" value="2"/>
</dbReference>
<proteinExistence type="inferred from homology"/>
<evidence type="ECO:0000313" key="9">
    <source>
        <dbReference type="EMBL" id="KAG5417454.1"/>
    </source>
</evidence>
<evidence type="ECO:0000256" key="4">
    <source>
        <dbReference type="ARBA" id="ARBA00022618"/>
    </source>
</evidence>
<keyword evidence="6" id="KW-0498">Mitosis</keyword>
<evidence type="ECO:0000256" key="6">
    <source>
        <dbReference type="ARBA" id="ARBA00022776"/>
    </source>
</evidence>
<dbReference type="SUPFAM" id="SSF48371">
    <property type="entry name" value="ARM repeat"/>
    <property type="match status" value="1"/>
</dbReference>
<dbReference type="RefSeq" id="XP_067546570.1">
    <property type="nucleotide sequence ID" value="XM_067694228.1"/>
</dbReference>
<feature type="region of interest" description="Disordered" evidence="7">
    <location>
        <begin position="951"/>
        <end position="983"/>
    </location>
</feature>
<evidence type="ECO:0000259" key="8">
    <source>
        <dbReference type="SMART" id="SM01349"/>
    </source>
</evidence>
<dbReference type="Proteomes" id="UP000669133">
    <property type="component" value="Unassembled WGS sequence"/>
</dbReference>
<comment type="subcellular location">
    <subcellularLocation>
        <location evidence="1">Cytoplasm</location>
        <location evidence="1">Cytoskeleton</location>
        <location evidence="1">Spindle</location>
    </subcellularLocation>
</comment>
<dbReference type="GO" id="GO:1990023">
    <property type="term" value="C:mitotic spindle midzone"/>
    <property type="evidence" value="ECO:0007669"/>
    <property type="project" value="TreeGrafter"/>
</dbReference>
<dbReference type="InterPro" id="IPR034085">
    <property type="entry name" value="TOG"/>
</dbReference>
<evidence type="ECO:0000256" key="5">
    <source>
        <dbReference type="ARBA" id="ARBA00022701"/>
    </source>
</evidence>
<sequence>MSSTSLDSQESLQAMESSTTSSVDKLQHIQTLKAHIKRNSIDLAEVPMYLRIIMKGLEIKEEGISSLSFNALSYLIKRVSAQDRSGQILKEQSFLILPILINKFASNNVVVSKKALEDYWLSTPEEVEHAVNEISFSCVNMEITVQSIRWMEQIVQNVSSKFNVRFFIPAILKSLTSNQDNEELVDSVGKLFSSYVQKSGNTNLAQYLETQCRLYHINKKVAKAILPRSSRPSSSGSVSSRSSGKTETKTKSAERDAEADVEYFSSSLSNLLEKAHYDLATSIKPRDVSDGAELHHIFDAFYQYFEGKESESNWKQREKRIVDTRSLLRGNASTMFTEDLLSCLKAFAGPMCKGASSLRTTLCTHSCQLIKDCAIILKFDFEPCADSLFPTLMKLCLSTKSITSSNAHMAMSALYANLHCNSKLFQRISQSMDEPNFKPRLFSVTWMQILLLRYALDHSFLNTHYGLAIETCNRLLIKLLKDANPNVRQVSKECYWTFSRIFPAESDVLIQKFDTNTIRALERSQRELGASATTTRKLSTKISAPPLKESAWDRIKDTQRIKGSSRTTSRESNSSAYAAPLHTQPKAARPKSQVLKNESNRPTPRASSWNAPQKELPPLVERTRSRTEVYTKSPIDKVDEVSIRHSASEPPAESSRVFSKERDPMIDFMSSNNSGELIEGVNLLKYAIISKEDVSNAHELKSRLSYISEKDPVVLKQLFSSNEFVFKSAAKLFSLEDFFRICSIIFTEIDQRVYELMTNDTDFAEFFNTQLHLLSLVIDCPNISGSAALKSLISSYQFKIAKSIFQAISIALTKTTFTDVQFGDLFQEMVRSIAILKGSEAYIGLKQLFCQLYAIDSHKFAQLLDEAEFAMKDEVELIVGIDSTVPLDNQLDHSVFELTEVNPGSLMEDPVPQSADEAFTMVVPKMRDATVENKNGGRISSLGQIAEFGESDNMTVDDGNGPQVDNKSKSPTPIEDITEKKSTSVDDSIIKGTRPFKLVKKSRSESASSSDSVMNSRPHEDLIEDMASIRIETSQPSKSQDAVQTMIDRVDPLSSRAKKTKKINIYEDYKLPATGHRNERNMESIRYYSRLFGQGLDGNSLAIDQFNNCCDAIASIANVEDKTSSMESLSQSIASLSAMSFEFREYFLTTGKHKLAKSLWEYFELGFQYGARPMTVVEAMDGLFLLKLLSRYDESMDADAIFRVMGYTSKLAASVCDEISLIWSEILSSIIKYGSTNNSNHDPLRIRFEKIVLKYLKETPGSKSNLPMAHLCLYFLSATLLQETEFSEEKLCQMDEILGKFLSSAEAELRHSAIVCYSSILRNSTLNPGQKQVMTRLKSRYPIAKQRLIEEYSK</sequence>
<dbReference type="EMBL" id="JAEOAQ010000007">
    <property type="protein sequence ID" value="KAG5417454.1"/>
    <property type="molecule type" value="Genomic_DNA"/>
</dbReference>
<name>A0A8H8D992_9ASCO</name>
<dbReference type="GO" id="GO:0005881">
    <property type="term" value="C:cytoplasmic microtubule"/>
    <property type="evidence" value="ECO:0007669"/>
    <property type="project" value="TreeGrafter"/>
</dbReference>
<comment type="caution">
    <text evidence="9">The sequence shown here is derived from an EMBL/GenBank/DDBJ whole genome shotgun (WGS) entry which is preliminary data.</text>
</comment>
<evidence type="ECO:0000256" key="3">
    <source>
        <dbReference type="ARBA" id="ARBA00016012"/>
    </source>
</evidence>
<dbReference type="GO" id="GO:0005876">
    <property type="term" value="C:spindle microtubule"/>
    <property type="evidence" value="ECO:0007669"/>
    <property type="project" value="TreeGrafter"/>
</dbReference>
<feature type="domain" description="TOG" evidence="8">
    <location>
        <begin position="287"/>
        <end position="534"/>
    </location>
</feature>
<dbReference type="InterPro" id="IPR024395">
    <property type="entry name" value="CLASP_N_dom"/>
</dbReference>
<dbReference type="PANTHER" id="PTHR21567">
    <property type="entry name" value="CLASP"/>
    <property type="match status" value="1"/>
</dbReference>
<evidence type="ECO:0000256" key="2">
    <source>
        <dbReference type="ARBA" id="ARBA00009549"/>
    </source>
</evidence>
<dbReference type="OrthoDB" id="46159at2759"/>
<feature type="compositionally biased region" description="Low complexity" evidence="7">
    <location>
        <begin position="1005"/>
        <end position="1016"/>
    </location>
</feature>
<dbReference type="Pfam" id="PF12348">
    <property type="entry name" value="CLASP_N"/>
    <property type="match status" value="1"/>
</dbReference>
<feature type="compositionally biased region" description="Basic and acidic residues" evidence="7">
    <location>
        <begin position="244"/>
        <end position="254"/>
    </location>
</feature>
<keyword evidence="4" id="KW-0132">Cell division</keyword>